<dbReference type="Proteomes" id="UP001610104">
    <property type="component" value="Unassembled WGS sequence"/>
</dbReference>
<sequence>MKHLLIISVAFFFINSGYAQHNHSQAKDSKEINHVLACRSGVNFVDNLPIPQLMNGVGSSNLKINTSSEITQKYFNQGVSQLHCFWDLEAYRSFKEAIKNDSTAVMPYWGLLHTLGFINNEEFDKDKELAITKLKSLVEKANGFEAMYAKGILDMEETKNPKGYIKQLENVVHQYPDDTDAKLFLALFNMAGYDEDMNPKEGMIYSEYLLKDLLKTNPKNHGVHHYWIHQMENCCPEEALESANILESLAPESGHIVHMPGHIYYKIGDYKKAHDQFIKAMKVDSTYMSNQNITEIDNWNYIHNLNYLLANCAQDGRYNEGLKYAHLLENMVSVASRIDMHRGAYFYQGIITPAIMEMRFGFWEKAISKFEAIQDKDSLFGRQAMDYKTAFSYFSAGMHSLEKSNIDSAIINLDKLDALFWRSSQLENEKDRLNPNSLNTLKVASVELEGNILIAKKEYDKGIATLVKAVKMEKDLGYSEPPYYPRPALLSLAEAYIKNNQFDKAEACYHQMLEKHPNSAIANWKLMQLYKLTNKKDLLKLTTSKFKDVTQYGNREIFK</sequence>
<dbReference type="Gene3D" id="1.25.40.10">
    <property type="entry name" value="Tetratricopeptide repeat domain"/>
    <property type="match status" value="2"/>
</dbReference>
<dbReference type="Pfam" id="PF14559">
    <property type="entry name" value="TPR_19"/>
    <property type="match status" value="1"/>
</dbReference>
<proteinExistence type="predicted"/>
<dbReference type="SMART" id="SM00028">
    <property type="entry name" value="TPR"/>
    <property type="match status" value="3"/>
</dbReference>
<dbReference type="RefSeq" id="WP_395438243.1">
    <property type="nucleotide sequence ID" value="NZ_JBAWKC010000003.1"/>
</dbReference>
<keyword evidence="2" id="KW-0732">Signal</keyword>
<comment type="caution">
    <text evidence="3">The sequence shown here is derived from an EMBL/GenBank/DDBJ whole genome shotgun (WGS) entry which is preliminary data.</text>
</comment>
<dbReference type="EMBL" id="JBAWKC010000003">
    <property type="protein sequence ID" value="MFH6768993.1"/>
    <property type="molecule type" value="Genomic_DNA"/>
</dbReference>
<evidence type="ECO:0000313" key="4">
    <source>
        <dbReference type="Proteomes" id="UP001610104"/>
    </source>
</evidence>
<feature type="repeat" description="TPR" evidence="1">
    <location>
        <begin position="254"/>
        <end position="287"/>
    </location>
</feature>
<keyword evidence="4" id="KW-1185">Reference proteome</keyword>
<name>A0ABW7MQ71_9FLAO</name>
<dbReference type="PANTHER" id="PTHR45588">
    <property type="entry name" value="TPR DOMAIN-CONTAINING PROTEIN"/>
    <property type="match status" value="1"/>
</dbReference>
<feature type="signal peptide" evidence="2">
    <location>
        <begin position="1"/>
        <end position="19"/>
    </location>
</feature>
<dbReference type="PANTHER" id="PTHR45588:SF1">
    <property type="entry name" value="WW DOMAIN-CONTAINING PROTEIN"/>
    <property type="match status" value="1"/>
</dbReference>
<dbReference type="InterPro" id="IPR011990">
    <property type="entry name" value="TPR-like_helical_dom_sf"/>
</dbReference>
<dbReference type="InterPro" id="IPR019734">
    <property type="entry name" value="TPR_rpt"/>
</dbReference>
<dbReference type="PROSITE" id="PS50005">
    <property type="entry name" value="TPR"/>
    <property type="match status" value="2"/>
</dbReference>
<organism evidence="3 4">
    <name type="scientific">Gaetbulibacter aquiaggeris</name>
    <dbReference type="NCBI Taxonomy" id="1735373"/>
    <lineage>
        <taxon>Bacteria</taxon>
        <taxon>Pseudomonadati</taxon>
        <taxon>Bacteroidota</taxon>
        <taxon>Flavobacteriia</taxon>
        <taxon>Flavobacteriales</taxon>
        <taxon>Flavobacteriaceae</taxon>
        <taxon>Gaetbulibacter</taxon>
    </lineage>
</organism>
<gene>
    <name evidence="3" type="ORF">V8G56_09615</name>
</gene>
<dbReference type="SUPFAM" id="SSF48452">
    <property type="entry name" value="TPR-like"/>
    <property type="match status" value="2"/>
</dbReference>
<keyword evidence="1" id="KW-0802">TPR repeat</keyword>
<accession>A0ABW7MQ71</accession>
<protein>
    <submittedName>
        <fullName evidence="3">Tetratricopeptide repeat protein</fullName>
    </submittedName>
</protein>
<feature type="repeat" description="TPR" evidence="1">
    <location>
        <begin position="486"/>
        <end position="519"/>
    </location>
</feature>
<evidence type="ECO:0000256" key="2">
    <source>
        <dbReference type="SAM" id="SignalP"/>
    </source>
</evidence>
<evidence type="ECO:0000256" key="1">
    <source>
        <dbReference type="PROSITE-ProRule" id="PRU00339"/>
    </source>
</evidence>
<feature type="chain" id="PRO_5047345814" evidence="2">
    <location>
        <begin position="20"/>
        <end position="559"/>
    </location>
</feature>
<evidence type="ECO:0000313" key="3">
    <source>
        <dbReference type="EMBL" id="MFH6768993.1"/>
    </source>
</evidence>
<reference evidence="3 4" key="1">
    <citation type="submission" date="2024-02" db="EMBL/GenBank/DDBJ databases">
        <title>A Gaetbulibacter species isolated from tidal flats and genomic insights of their niches.</title>
        <authorList>
            <person name="Ye Y."/>
        </authorList>
    </citation>
    <scope>NUCLEOTIDE SEQUENCE [LARGE SCALE GENOMIC DNA]</scope>
    <source>
        <strain evidence="3 4">KEM-8</strain>
    </source>
</reference>